<comment type="similarity">
    <text evidence="4">Belongs to the glycosyltransferase 4 family.</text>
</comment>
<feature type="transmembrane region" description="Helical" evidence="20">
    <location>
        <begin position="297"/>
        <end position="314"/>
    </location>
</feature>
<feature type="transmembrane region" description="Helical" evidence="20">
    <location>
        <begin position="267"/>
        <end position="285"/>
    </location>
</feature>
<protein>
    <recommendedName>
        <fullName evidence="6">UDP-N-acetylglucosamine--dolichyl-phosphate N-acetylglucosaminephosphotransferase</fullName>
        <ecNumber evidence="5">2.7.8.15</ecNumber>
    </recommendedName>
    <alternativeName>
        <fullName evidence="15">GlcNAc-1-P transferase</fullName>
    </alternativeName>
    <alternativeName>
        <fullName evidence="16">N-acetylglucosamine-1-phosphate transferase</fullName>
    </alternativeName>
</protein>
<dbReference type="InterPro" id="IPR000715">
    <property type="entry name" value="Glycosyl_transferase_4"/>
</dbReference>
<organism evidence="21 22">
    <name type="scientific">Cafeteria roenbergensis</name>
    <name type="common">Marine flagellate</name>
    <dbReference type="NCBI Taxonomy" id="33653"/>
    <lineage>
        <taxon>Eukaryota</taxon>
        <taxon>Sar</taxon>
        <taxon>Stramenopiles</taxon>
        <taxon>Bigyra</taxon>
        <taxon>Opalozoa</taxon>
        <taxon>Bicosoecida</taxon>
        <taxon>Cafeteriaceae</taxon>
        <taxon>Cafeteria</taxon>
    </lineage>
</organism>
<keyword evidence="10" id="KW-0479">Metal-binding</keyword>
<dbReference type="Pfam" id="PF00953">
    <property type="entry name" value="Glycos_transf_4"/>
    <property type="match status" value="1"/>
</dbReference>
<comment type="caution">
    <text evidence="21">The sequence shown here is derived from an EMBL/GenBank/DDBJ whole genome shotgun (WGS) entry which is preliminary data.</text>
</comment>
<feature type="transmembrane region" description="Helical" evidence="20">
    <location>
        <begin position="109"/>
        <end position="128"/>
    </location>
</feature>
<dbReference type="GO" id="GO:0005789">
    <property type="term" value="C:endoplasmic reticulum membrane"/>
    <property type="evidence" value="ECO:0007669"/>
    <property type="project" value="UniProtKB-SubCell"/>
</dbReference>
<evidence type="ECO:0000256" key="2">
    <source>
        <dbReference type="ARBA" id="ARBA00004477"/>
    </source>
</evidence>
<comment type="pathway">
    <text evidence="3">Protein modification; protein glycosylation.</text>
</comment>
<comment type="subcellular location">
    <subcellularLocation>
        <location evidence="2">Endoplasmic reticulum membrane</location>
        <topology evidence="2">Multi-pass membrane protein</topology>
    </subcellularLocation>
</comment>
<feature type="transmembrane region" description="Helical" evidence="20">
    <location>
        <begin position="61"/>
        <end position="88"/>
    </location>
</feature>
<evidence type="ECO:0000256" key="3">
    <source>
        <dbReference type="ARBA" id="ARBA00004922"/>
    </source>
</evidence>
<feature type="transmembrane region" description="Helical" evidence="20">
    <location>
        <begin position="320"/>
        <end position="340"/>
    </location>
</feature>
<keyword evidence="13 20" id="KW-1133">Transmembrane helix</keyword>
<dbReference type="UniPathway" id="UPA00378"/>
<evidence type="ECO:0000256" key="19">
    <source>
        <dbReference type="SAM" id="MobiDB-lite"/>
    </source>
</evidence>
<evidence type="ECO:0000256" key="12">
    <source>
        <dbReference type="ARBA" id="ARBA00022842"/>
    </source>
</evidence>
<comment type="cofactor">
    <cofactor evidence="1">
        <name>Mg(2+)</name>
        <dbReference type="ChEBI" id="CHEBI:18420"/>
    </cofactor>
</comment>
<evidence type="ECO:0000256" key="13">
    <source>
        <dbReference type="ARBA" id="ARBA00022989"/>
    </source>
</evidence>
<keyword evidence="8" id="KW-0808">Transferase</keyword>
<evidence type="ECO:0000256" key="14">
    <source>
        <dbReference type="ARBA" id="ARBA00023136"/>
    </source>
</evidence>
<dbReference type="InterPro" id="IPR033895">
    <property type="entry name" value="GPT"/>
</dbReference>
<dbReference type="CDD" id="cd06855">
    <property type="entry name" value="GT_GPT_euk"/>
    <property type="match status" value="1"/>
</dbReference>
<proteinExistence type="inferred from homology"/>
<keyword evidence="12" id="KW-0460">Magnesium</keyword>
<evidence type="ECO:0000256" key="8">
    <source>
        <dbReference type="ARBA" id="ARBA00022679"/>
    </source>
</evidence>
<dbReference type="GO" id="GO:0006488">
    <property type="term" value="P:dolichol-linked oligosaccharide biosynthetic process"/>
    <property type="evidence" value="ECO:0007669"/>
    <property type="project" value="InterPro"/>
</dbReference>
<evidence type="ECO:0000313" key="22">
    <source>
        <dbReference type="Proteomes" id="UP000323011"/>
    </source>
</evidence>
<dbReference type="GO" id="GO:0046872">
    <property type="term" value="F:metal ion binding"/>
    <property type="evidence" value="ECO:0007669"/>
    <property type="project" value="UniProtKB-KW"/>
</dbReference>
<keyword evidence="9 20" id="KW-0812">Transmembrane</keyword>
<evidence type="ECO:0000256" key="15">
    <source>
        <dbReference type="ARBA" id="ARBA00029567"/>
    </source>
</evidence>
<evidence type="ECO:0000256" key="9">
    <source>
        <dbReference type="ARBA" id="ARBA00022692"/>
    </source>
</evidence>
<evidence type="ECO:0000256" key="16">
    <source>
        <dbReference type="ARBA" id="ARBA00033238"/>
    </source>
</evidence>
<dbReference type="Proteomes" id="UP000323011">
    <property type="component" value="Unassembled WGS sequence"/>
</dbReference>
<keyword evidence="14 20" id="KW-0472">Membrane</keyword>
<dbReference type="PANTHER" id="PTHR10571:SF0">
    <property type="entry name" value="UDP-N-ACETYLGLUCOSAMINE--DOLICHYL-PHOSPHATE N-ACETYLGLUCOSAMINEPHOSPHOTRANSFERASE"/>
    <property type="match status" value="1"/>
</dbReference>
<evidence type="ECO:0000256" key="17">
    <source>
        <dbReference type="ARBA" id="ARBA00044717"/>
    </source>
</evidence>
<comment type="catalytic activity">
    <reaction evidence="18">
        <text>a di-trans,poly-cis-dolichyl phosphate + UDP-N-acetyl-alpha-D-glucosamine = an N-acetyl-alpha-D-glucosaminyl-diphospho-di-trans,poly-cis-dolichol + UMP</text>
        <dbReference type="Rhea" id="RHEA:13289"/>
        <dbReference type="Rhea" id="RHEA-COMP:19498"/>
        <dbReference type="Rhea" id="RHEA-COMP:19507"/>
        <dbReference type="ChEBI" id="CHEBI:57683"/>
        <dbReference type="ChEBI" id="CHEBI:57705"/>
        <dbReference type="ChEBI" id="CHEBI:57865"/>
        <dbReference type="ChEBI" id="CHEBI:58427"/>
        <dbReference type="EC" id="2.7.8.15"/>
    </reaction>
    <physiologicalReaction direction="left-to-right" evidence="18">
        <dbReference type="Rhea" id="RHEA:13290"/>
    </physiologicalReaction>
</comment>
<dbReference type="OMA" id="HRTPRYN"/>
<accession>A0A5A8CLX5</accession>
<dbReference type="GO" id="GO:0016757">
    <property type="term" value="F:glycosyltransferase activity"/>
    <property type="evidence" value="ECO:0007669"/>
    <property type="project" value="UniProtKB-KW"/>
</dbReference>
<name>A0A5A8CLX5_CAFRO</name>
<evidence type="ECO:0000256" key="1">
    <source>
        <dbReference type="ARBA" id="ARBA00001946"/>
    </source>
</evidence>
<evidence type="ECO:0000256" key="4">
    <source>
        <dbReference type="ARBA" id="ARBA00009317"/>
    </source>
</evidence>
<evidence type="ECO:0000256" key="7">
    <source>
        <dbReference type="ARBA" id="ARBA00022676"/>
    </source>
</evidence>
<feature type="transmembrane region" description="Helical" evidence="20">
    <location>
        <begin position="140"/>
        <end position="160"/>
    </location>
</feature>
<reference evidence="21 22" key="1">
    <citation type="submission" date="2019-07" db="EMBL/GenBank/DDBJ databases">
        <title>Genomes of Cafeteria roenbergensis.</title>
        <authorList>
            <person name="Fischer M.G."/>
            <person name="Hackl T."/>
            <person name="Roman M."/>
        </authorList>
    </citation>
    <scope>NUCLEOTIDE SEQUENCE [LARGE SCALE GENOMIC DNA]</scope>
    <source>
        <strain evidence="21 22">BVI</strain>
    </source>
</reference>
<dbReference type="AlphaFoldDB" id="A0A5A8CLX5"/>
<evidence type="ECO:0000256" key="5">
    <source>
        <dbReference type="ARBA" id="ARBA00013225"/>
    </source>
</evidence>
<feature type="transmembrane region" description="Helical" evidence="20">
    <location>
        <begin position="206"/>
        <end position="225"/>
    </location>
</feature>
<dbReference type="GO" id="GO:0003975">
    <property type="term" value="F:UDP-N-acetylglucosamine-dolichyl-phosphate N-acetylglucosaminephosphotransferase activity"/>
    <property type="evidence" value="ECO:0007669"/>
    <property type="project" value="UniProtKB-EC"/>
</dbReference>
<keyword evidence="11" id="KW-0256">Endoplasmic reticulum</keyword>
<dbReference type="EMBL" id="VLTN01000015">
    <property type="protein sequence ID" value="KAA0153708.1"/>
    <property type="molecule type" value="Genomic_DNA"/>
</dbReference>
<gene>
    <name evidence="21" type="ORF">FNF29_03096</name>
</gene>
<evidence type="ECO:0000256" key="11">
    <source>
        <dbReference type="ARBA" id="ARBA00022824"/>
    </source>
</evidence>
<evidence type="ECO:0000256" key="6">
    <source>
        <dbReference type="ARBA" id="ARBA00017659"/>
    </source>
</evidence>
<evidence type="ECO:0000256" key="10">
    <source>
        <dbReference type="ARBA" id="ARBA00022723"/>
    </source>
</evidence>
<feature type="region of interest" description="Disordered" evidence="19">
    <location>
        <begin position="1"/>
        <end position="21"/>
    </location>
</feature>
<feature type="transmembrane region" description="Helical" evidence="20">
    <location>
        <begin position="172"/>
        <end position="194"/>
    </location>
</feature>
<evidence type="ECO:0000256" key="20">
    <source>
        <dbReference type="SAM" id="Phobius"/>
    </source>
</evidence>
<evidence type="ECO:0000313" key="21">
    <source>
        <dbReference type="EMBL" id="KAA0153708.1"/>
    </source>
</evidence>
<comment type="function">
    <text evidence="17">UDP-N-acetylglucosamine--dolichyl-phosphate N-acetylglucosaminephosphotransferase that operates in the biosynthetic pathway of dolichol-linked oligosaccharides, the glycan precursors employed in protein asparagine (N)-glycosylation. The assembly of dolichol-linked oligosaccharides begins on the cytosolic side of the endoplasmic reticulum membrane and finishes in its lumen. The sequential addition of sugars to dolichol pyrophosphate produces dolichol-linked oligosaccharides containing fourteen sugars, including two GlcNAcs, nine mannoses and three glucoses. Once assembled, the oligosaccharide is transferred from the lipid to nascent proteins by oligosaccharyltransferases. Catalyzes the initial step of dolichol-linked oligosaccharide biosynthesis, transfering GlcNAc-1-P from cytosolic UDP-GlcNAc onto the carrier lipid dolichyl phosphate (P-dolichol), yielding GlcNAc-P-P-dolichol embedded in the cytoplasmic leaflet of the endoplasmic reticulum membrane.</text>
</comment>
<sequence length="467" mass="49242">MPTASTPPAAKPMEPGASGGAPSAASRLRVAGVETASIGSVAAAACLLALWIPNAEVQRSVIWSIGLAAAGFAITVMLIPVFSSMTLGRGNLGGRDLGKRHDPARRDTVIPESLGIVSGIAFLGLLIVGELVFTRGRPDAYLELSTALLSITFMMLLGFMDDVLDLKWRYKLVLPLVASMPLLVMYDGATTIVLPRFMRFLVAEAGSQSLTPLGGLLALVPGVSVDRHSEGAVLDLGVWYLVFMSLLAIFCTNAINIYAGINGLEPGQSLVIASAILATNLLELVGGGDLESPHLHSARLMLPFCGVTLALLAFNLSPAAVFVGDTFCYFAGMTIAVAGIQGHFSKTLLLFFAPQIINFLYSVPQLFKVVPCPRHRLPGVDAATGLMVPSTYEIKLSDGSTATRDNMTLICLVLRITGPIKEATLTRVLLGIQVVACCAGIWLRFALSSYTLDVEQAANAAARAADL</sequence>
<evidence type="ECO:0000256" key="18">
    <source>
        <dbReference type="ARBA" id="ARBA00045078"/>
    </source>
</evidence>
<keyword evidence="7" id="KW-0328">Glycosyltransferase</keyword>
<feature type="transmembrane region" description="Helical" evidence="20">
    <location>
        <begin position="36"/>
        <end position="55"/>
    </location>
</feature>
<keyword evidence="22" id="KW-1185">Reference proteome</keyword>
<dbReference type="EC" id="2.7.8.15" evidence="5"/>
<dbReference type="PANTHER" id="PTHR10571">
    <property type="entry name" value="UDP-N-ACETYLGLUCOSAMINE--DOLICHYL-PHOSPHATE N-ACETYLGLUCOSAMINEPHOSPHOTRANSFERASE"/>
    <property type="match status" value="1"/>
</dbReference>
<feature type="transmembrane region" description="Helical" evidence="20">
    <location>
        <begin position="237"/>
        <end position="261"/>
    </location>
</feature>